<evidence type="ECO:0000313" key="3">
    <source>
        <dbReference type="Proteomes" id="UP001299546"/>
    </source>
</evidence>
<evidence type="ECO:0000256" key="1">
    <source>
        <dbReference type="SAM" id="Coils"/>
    </source>
</evidence>
<feature type="coiled-coil region" evidence="1">
    <location>
        <begin position="6"/>
        <end position="44"/>
    </location>
</feature>
<dbReference type="RefSeq" id="WP_195434963.1">
    <property type="nucleotide sequence ID" value="NZ_JAJCIQ010000025.1"/>
</dbReference>
<name>A0ABS8DLW6_9FIRM</name>
<accession>A0ABS8DLW6</accession>
<organism evidence="2 3">
    <name type="scientific">Bariatricus massiliensis</name>
    <dbReference type="NCBI Taxonomy" id="1745713"/>
    <lineage>
        <taxon>Bacteria</taxon>
        <taxon>Bacillati</taxon>
        <taxon>Bacillota</taxon>
        <taxon>Clostridia</taxon>
        <taxon>Lachnospirales</taxon>
        <taxon>Lachnospiraceae</taxon>
        <taxon>Bariatricus</taxon>
    </lineage>
</organism>
<gene>
    <name evidence="2" type="ORF">LIZ65_19400</name>
</gene>
<protein>
    <submittedName>
        <fullName evidence="2">Uncharacterized protein</fullName>
    </submittedName>
</protein>
<evidence type="ECO:0000313" key="2">
    <source>
        <dbReference type="EMBL" id="MCB7389451.1"/>
    </source>
</evidence>
<sequence>MTDKMADQILKELEQSNRLVAELVKAVERQNEILDEKLDDIATAACNPN</sequence>
<dbReference type="Proteomes" id="UP001299546">
    <property type="component" value="Unassembled WGS sequence"/>
</dbReference>
<keyword evidence="3" id="KW-1185">Reference proteome</keyword>
<reference evidence="2 3" key="1">
    <citation type="submission" date="2021-10" db="EMBL/GenBank/DDBJ databases">
        <title>Collection of gut derived symbiotic bacterial strains cultured from healthy donors.</title>
        <authorList>
            <person name="Lin H."/>
            <person name="Littmann E."/>
            <person name="Kohout C."/>
            <person name="Pamer E.G."/>
        </authorList>
    </citation>
    <scope>NUCLEOTIDE SEQUENCE [LARGE SCALE GENOMIC DNA]</scope>
    <source>
        <strain evidence="2 3">DFI.1.165</strain>
    </source>
</reference>
<keyword evidence="1" id="KW-0175">Coiled coil</keyword>
<dbReference type="EMBL" id="JAJCIS010000026">
    <property type="protein sequence ID" value="MCB7389451.1"/>
    <property type="molecule type" value="Genomic_DNA"/>
</dbReference>
<proteinExistence type="predicted"/>
<comment type="caution">
    <text evidence="2">The sequence shown here is derived from an EMBL/GenBank/DDBJ whole genome shotgun (WGS) entry which is preliminary data.</text>
</comment>